<keyword evidence="2" id="KW-1185">Reference proteome</keyword>
<organism evidence="1 2">
    <name type="scientific">Streptomyces plumbiresistens</name>
    <dbReference type="NCBI Taxonomy" id="511811"/>
    <lineage>
        <taxon>Bacteria</taxon>
        <taxon>Bacillati</taxon>
        <taxon>Actinomycetota</taxon>
        <taxon>Actinomycetes</taxon>
        <taxon>Kitasatosporales</taxon>
        <taxon>Streptomycetaceae</taxon>
        <taxon>Streptomyces</taxon>
    </lineage>
</organism>
<evidence type="ECO:0000313" key="2">
    <source>
        <dbReference type="Proteomes" id="UP001500456"/>
    </source>
</evidence>
<dbReference type="EMBL" id="BAAAZX010000052">
    <property type="protein sequence ID" value="GAA4030946.1"/>
    <property type="molecule type" value="Genomic_DNA"/>
</dbReference>
<gene>
    <name evidence="1" type="ORF">GCM10022232_91070</name>
</gene>
<dbReference type="InterPro" id="IPR018724">
    <property type="entry name" value="2OG-Fe_dioxygenase"/>
</dbReference>
<dbReference type="Proteomes" id="UP001500456">
    <property type="component" value="Unassembled WGS sequence"/>
</dbReference>
<dbReference type="RefSeq" id="WP_266447508.1">
    <property type="nucleotide sequence ID" value="NZ_BAAAZX010000052.1"/>
</dbReference>
<dbReference type="Pfam" id="PF10014">
    <property type="entry name" value="2OG-Fe_Oxy_2"/>
    <property type="match status" value="1"/>
</dbReference>
<dbReference type="Gene3D" id="2.60.120.620">
    <property type="entry name" value="q2cbj1_9rhob like domain"/>
    <property type="match status" value="1"/>
</dbReference>
<dbReference type="GO" id="GO:0051213">
    <property type="term" value="F:dioxygenase activity"/>
    <property type="evidence" value="ECO:0007669"/>
    <property type="project" value="UniProtKB-KW"/>
</dbReference>
<keyword evidence="1" id="KW-0223">Dioxygenase</keyword>
<comment type="caution">
    <text evidence="1">The sequence shown here is derived from an EMBL/GenBank/DDBJ whole genome shotgun (WGS) entry which is preliminary data.</text>
</comment>
<sequence length="246" mass="27817">MISQYDSGIEEICESLSAKSYVQASGEKVRELLRRRDENALKDLDTFRSSWDRMPLDRYMADGGRYRRRRHATLSTPRASNDYCVEAHQPHYQGLDYNSLNGGVARHYEPFEDHVLSGDSMKSLITLGCDIFGRLAPYSGWHIEAHQFRIEVNGEEVGKPTPEGVHRDGVTFVLMAMMGRSNAVGGESTVFNLEKEEVEKFTMTDPLDLALVNDERVYHGVSPIGQLHSGQPASRDVLVITYRHKP</sequence>
<evidence type="ECO:0000313" key="1">
    <source>
        <dbReference type="EMBL" id="GAA4030946.1"/>
    </source>
</evidence>
<reference evidence="2" key="1">
    <citation type="journal article" date="2019" name="Int. J. Syst. Evol. Microbiol.">
        <title>The Global Catalogue of Microorganisms (GCM) 10K type strain sequencing project: providing services to taxonomists for standard genome sequencing and annotation.</title>
        <authorList>
            <consortium name="The Broad Institute Genomics Platform"/>
            <consortium name="The Broad Institute Genome Sequencing Center for Infectious Disease"/>
            <person name="Wu L."/>
            <person name="Ma J."/>
        </authorList>
    </citation>
    <scope>NUCLEOTIDE SEQUENCE [LARGE SCALE GENOMIC DNA]</scope>
    <source>
        <strain evidence="2">JCM 16924</strain>
    </source>
</reference>
<proteinExistence type="predicted"/>
<protein>
    <submittedName>
        <fullName evidence="1">2OG-Fe dioxygenase family protein</fullName>
    </submittedName>
</protein>
<name>A0ABP7TTA4_9ACTN</name>
<accession>A0ABP7TTA4</accession>
<keyword evidence="1" id="KW-0560">Oxidoreductase</keyword>